<dbReference type="GO" id="GO:0002181">
    <property type="term" value="P:cytoplasmic translation"/>
    <property type="evidence" value="ECO:0007669"/>
    <property type="project" value="TreeGrafter"/>
</dbReference>
<reference evidence="10 11" key="1">
    <citation type="journal article" date="2018" name="Gigascience">
        <title>Genomes of trombidid mites reveal novel predicted allergens and laterally-transferred genes associated with secondary metabolism.</title>
        <authorList>
            <person name="Dong X."/>
            <person name="Chaisiri K."/>
            <person name="Xia D."/>
            <person name="Armstrong S.D."/>
            <person name="Fang Y."/>
            <person name="Donnelly M.J."/>
            <person name="Kadowaki T."/>
            <person name="McGarry J.W."/>
            <person name="Darby A.C."/>
            <person name="Makepeace B.L."/>
        </authorList>
    </citation>
    <scope>NUCLEOTIDE SEQUENCE [LARGE SCALE GENOMIC DNA]</scope>
    <source>
        <strain evidence="10">UoL-WK</strain>
    </source>
</reference>
<keyword evidence="2 10" id="KW-0689">Ribosomal protein</keyword>
<dbReference type="InterPro" id="IPR018114">
    <property type="entry name" value="TRYPSIN_HIS"/>
</dbReference>
<dbReference type="Gene3D" id="3.30.1360.210">
    <property type="match status" value="1"/>
</dbReference>
<gene>
    <name evidence="10" type="ORF">B4U79_06180</name>
</gene>
<evidence type="ECO:0000256" key="2">
    <source>
        <dbReference type="ARBA" id="ARBA00022980"/>
    </source>
</evidence>
<dbReference type="GO" id="GO:0005737">
    <property type="term" value="C:cytoplasm"/>
    <property type="evidence" value="ECO:0007669"/>
    <property type="project" value="UniProtKB-ARBA"/>
</dbReference>
<evidence type="ECO:0000256" key="5">
    <source>
        <dbReference type="ARBA" id="ARBA00040613"/>
    </source>
</evidence>
<keyword evidence="4" id="KW-0687">Ribonucleoprotein</keyword>
<name>A0A443RDS0_9ACAR</name>
<dbReference type="GO" id="GO:0004252">
    <property type="term" value="F:serine-type endopeptidase activity"/>
    <property type="evidence" value="ECO:0007669"/>
    <property type="project" value="InterPro"/>
</dbReference>
<dbReference type="FunFam" id="2.40.10.10:FF:000068">
    <property type="entry name" value="transmembrane protease serine 2"/>
    <property type="match status" value="1"/>
</dbReference>
<evidence type="ECO:0000256" key="8">
    <source>
        <dbReference type="SAM" id="Phobius"/>
    </source>
</evidence>
<dbReference type="InterPro" id="IPR038526">
    <property type="entry name" value="Ribosomal_eL22_sf"/>
</dbReference>
<dbReference type="InterPro" id="IPR009003">
    <property type="entry name" value="Peptidase_S1_PA"/>
</dbReference>
<dbReference type="PRINTS" id="PR00722">
    <property type="entry name" value="CHYMOTRYPSIN"/>
</dbReference>
<feature type="non-terminal residue" evidence="10">
    <location>
        <position position="1"/>
    </location>
</feature>
<sequence length="357" mass="40070">AIAKKAKPAKPQTAQKGGKAGGKKKKQQVKFSIDCSRPQEDGILSSSDFEKYLHERIKVNGKTGNLGNLVTIERNKAKIQVTSDIPFSKRYLKYLTKKYLKKNNLRDWLRVVSTSKEMWDSISFYIAFVYNYFIFSYNFINIGAMKCGVRQYRRVTSSYRIVGGNKARVGDYPWQVFLLKNGRLHCGGSIIDRTWVLTAAHCIQGVSKRFEILAGTHYWNNRDRMGSLHTITGKVSHPHFSMSNFVGDIALLKVSPAFLYKQGSRSGKGAVGPVCLPDSGQKFNVSSAIVSGAGTIREHGPISSYMKSARISILKNNYCQRAYRSRPYFQSSTMICAGNPNGGTDSCQVICYLKRKY</sequence>
<comment type="similarity">
    <text evidence="1">Belongs to the eukaryotic ribosomal protein eL22 family.</text>
</comment>
<evidence type="ECO:0000256" key="3">
    <source>
        <dbReference type="ARBA" id="ARBA00023157"/>
    </source>
</evidence>
<dbReference type="GO" id="GO:0006508">
    <property type="term" value="P:proteolysis"/>
    <property type="evidence" value="ECO:0007669"/>
    <property type="project" value="InterPro"/>
</dbReference>
<dbReference type="InterPro" id="IPR001314">
    <property type="entry name" value="Peptidase_S1A"/>
</dbReference>
<dbReference type="Pfam" id="PF00089">
    <property type="entry name" value="Trypsin"/>
    <property type="match status" value="1"/>
</dbReference>
<keyword evidence="11" id="KW-1185">Reference proteome</keyword>
<keyword evidence="8" id="KW-1133">Transmembrane helix</keyword>
<protein>
    <recommendedName>
        <fullName evidence="5">Large ribosomal subunit protein eL22</fullName>
    </recommendedName>
    <alternativeName>
        <fullName evidence="6">60S ribosomal protein L22</fullName>
    </alternativeName>
</protein>
<dbReference type="AlphaFoldDB" id="A0A443RDS0"/>
<evidence type="ECO:0000256" key="4">
    <source>
        <dbReference type="ARBA" id="ARBA00023274"/>
    </source>
</evidence>
<dbReference type="Pfam" id="PF01776">
    <property type="entry name" value="Ribosomal_L22e"/>
    <property type="match status" value="1"/>
</dbReference>
<evidence type="ECO:0000256" key="6">
    <source>
        <dbReference type="ARBA" id="ARBA00041214"/>
    </source>
</evidence>
<evidence type="ECO:0000256" key="1">
    <source>
        <dbReference type="ARBA" id="ARBA00007817"/>
    </source>
</evidence>
<comment type="caution">
    <text evidence="10">The sequence shown here is derived from an EMBL/GenBank/DDBJ whole genome shotgun (WGS) entry which is preliminary data.</text>
</comment>
<keyword evidence="8" id="KW-0472">Membrane</keyword>
<organism evidence="10 11">
    <name type="scientific">Dinothrombium tinctorium</name>
    <dbReference type="NCBI Taxonomy" id="1965070"/>
    <lineage>
        <taxon>Eukaryota</taxon>
        <taxon>Metazoa</taxon>
        <taxon>Ecdysozoa</taxon>
        <taxon>Arthropoda</taxon>
        <taxon>Chelicerata</taxon>
        <taxon>Arachnida</taxon>
        <taxon>Acari</taxon>
        <taxon>Acariformes</taxon>
        <taxon>Trombidiformes</taxon>
        <taxon>Prostigmata</taxon>
        <taxon>Anystina</taxon>
        <taxon>Parasitengona</taxon>
        <taxon>Trombidioidea</taxon>
        <taxon>Trombidiidae</taxon>
        <taxon>Dinothrombium</taxon>
    </lineage>
</organism>
<feature type="region of interest" description="Disordered" evidence="7">
    <location>
        <begin position="1"/>
        <end position="30"/>
    </location>
</feature>
<keyword evidence="3" id="KW-1015">Disulfide bond</keyword>
<dbReference type="CDD" id="cd00190">
    <property type="entry name" value="Tryp_SPc"/>
    <property type="match status" value="1"/>
</dbReference>
<evidence type="ECO:0000313" key="11">
    <source>
        <dbReference type="Proteomes" id="UP000285301"/>
    </source>
</evidence>
<dbReference type="GO" id="GO:0003723">
    <property type="term" value="F:RNA binding"/>
    <property type="evidence" value="ECO:0007669"/>
    <property type="project" value="TreeGrafter"/>
</dbReference>
<dbReference type="PROSITE" id="PS50240">
    <property type="entry name" value="TRYPSIN_DOM"/>
    <property type="match status" value="1"/>
</dbReference>
<dbReference type="STRING" id="1965070.A0A443RDS0"/>
<keyword evidence="8" id="KW-0812">Transmembrane</keyword>
<evidence type="ECO:0000313" key="10">
    <source>
        <dbReference type="EMBL" id="RWS13414.1"/>
    </source>
</evidence>
<dbReference type="PANTHER" id="PTHR10064">
    <property type="entry name" value="60S RIBOSOMAL PROTEIN L22"/>
    <property type="match status" value="1"/>
</dbReference>
<dbReference type="PANTHER" id="PTHR10064:SF0">
    <property type="entry name" value="FI24544P1-RELATED"/>
    <property type="match status" value="1"/>
</dbReference>
<dbReference type="SUPFAM" id="SSF50494">
    <property type="entry name" value="Trypsin-like serine proteases"/>
    <property type="match status" value="1"/>
</dbReference>
<accession>A0A443RDS0</accession>
<dbReference type="Gene3D" id="2.40.10.10">
    <property type="entry name" value="Trypsin-like serine proteases"/>
    <property type="match status" value="1"/>
</dbReference>
<dbReference type="GO" id="GO:1990904">
    <property type="term" value="C:ribonucleoprotein complex"/>
    <property type="evidence" value="ECO:0007669"/>
    <property type="project" value="UniProtKB-KW"/>
</dbReference>
<dbReference type="InterPro" id="IPR043504">
    <property type="entry name" value="Peptidase_S1_PA_chymotrypsin"/>
</dbReference>
<dbReference type="PROSITE" id="PS00134">
    <property type="entry name" value="TRYPSIN_HIS"/>
    <property type="match status" value="1"/>
</dbReference>
<dbReference type="SMART" id="SM00020">
    <property type="entry name" value="Tryp_SPc"/>
    <property type="match status" value="1"/>
</dbReference>
<dbReference type="Proteomes" id="UP000285301">
    <property type="component" value="Unassembled WGS sequence"/>
</dbReference>
<dbReference type="InterPro" id="IPR002671">
    <property type="entry name" value="Ribosomal_eL22"/>
</dbReference>
<evidence type="ECO:0000259" key="9">
    <source>
        <dbReference type="PROSITE" id="PS50240"/>
    </source>
</evidence>
<dbReference type="OrthoDB" id="6513794at2759"/>
<dbReference type="GO" id="GO:0003735">
    <property type="term" value="F:structural constituent of ribosome"/>
    <property type="evidence" value="ECO:0007669"/>
    <property type="project" value="InterPro"/>
</dbReference>
<dbReference type="InterPro" id="IPR001254">
    <property type="entry name" value="Trypsin_dom"/>
</dbReference>
<proteinExistence type="inferred from homology"/>
<feature type="domain" description="Peptidase S1" evidence="9">
    <location>
        <begin position="161"/>
        <end position="348"/>
    </location>
</feature>
<dbReference type="GO" id="GO:0005840">
    <property type="term" value="C:ribosome"/>
    <property type="evidence" value="ECO:0007669"/>
    <property type="project" value="UniProtKB-KW"/>
</dbReference>
<evidence type="ECO:0000256" key="7">
    <source>
        <dbReference type="SAM" id="MobiDB-lite"/>
    </source>
</evidence>
<dbReference type="FunFam" id="3.30.1360.210:FF:000001">
    <property type="entry name" value="60S ribosomal protein L22 1"/>
    <property type="match status" value="1"/>
</dbReference>
<feature type="transmembrane region" description="Helical" evidence="8">
    <location>
        <begin position="122"/>
        <end position="144"/>
    </location>
</feature>
<dbReference type="EMBL" id="NCKU01000997">
    <property type="protein sequence ID" value="RWS13414.1"/>
    <property type="molecule type" value="Genomic_DNA"/>
</dbReference>